<keyword evidence="3" id="KW-0012">Acyltransferase</keyword>
<dbReference type="Gene3D" id="3.30.559.10">
    <property type="entry name" value="Chloramphenicol acetyltransferase-like domain"/>
    <property type="match status" value="1"/>
</dbReference>
<dbReference type="Proteomes" id="UP001632038">
    <property type="component" value="Unassembled WGS sequence"/>
</dbReference>
<evidence type="ECO:0000313" key="4">
    <source>
        <dbReference type="EMBL" id="KAL3635055.1"/>
    </source>
</evidence>
<organism evidence="4 5">
    <name type="scientific">Castilleja foliolosa</name>
    <dbReference type="NCBI Taxonomy" id="1961234"/>
    <lineage>
        <taxon>Eukaryota</taxon>
        <taxon>Viridiplantae</taxon>
        <taxon>Streptophyta</taxon>
        <taxon>Embryophyta</taxon>
        <taxon>Tracheophyta</taxon>
        <taxon>Spermatophyta</taxon>
        <taxon>Magnoliopsida</taxon>
        <taxon>eudicotyledons</taxon>
        <taxon>Gunneridae</taxon>
        <taxon>Pentapetalae</taxon>
        <taxon>asterids</taxon>
        <taxon>lamiids</taxon>
        <taxon>Lamiales</taxon>
        <taxon>Orobanchaceae</taxon>
        <taxon>Pedicularideae</taxon>
        <taxon>Castillejinae</taxon>
        <taxon>Castilleja</taxon>
    </lineage>
</organism>
<keyword evidence="5" id="KW-1185">Reference proteome</keyword>
<dbReference type="GO" id="GO:0016746">
    <property type="term" value="F:acyltransferase activity"/>
    <property type="evidence" value="ECO:0007669"/>
    <property type="project" value="UniProtKB-KW"/>
</dbReference>
<sequence>MMKINIISKKLIKPCTPTPQNLNKYKLSFTDELIPSMYISVTLFYPPNPNPNPIINRLQESFSEILTHFYPFAGRYVKKDHLVDCNDEGAEFVEAEANHIELMDFIAKTKSYTQLDNLLSRQTYDVDKPEDPLLSVQVTKFKCGGLSISISLSHRIADGSSLGTLITAWSNANNNYNNQEPIIPTFDSSSLFRGENSEINFGPLAHNVAMKRLLFVTRRPYRACDPI</sequence>
<reference evidence="5" key="1">
    <citation type="journal article" date="2024" name="IScience">
        <title>Strigolactones Initiate the Formation of Haustorium-like Structures in Castilleja.</title>
        <authorList>
            <person name="Buerger M."/>
            <person name="Peterson D."/>
            <person name="Chory J."/>
        </authorList>
    </citation>
    <scope>NUCLEOTIDE SEQUENCE [LARGE SCALE GENOMIC DNA]</scope>
</reference>
<dbReference type="InterPro" id="IPR023213">
    <property type="entry name" value="CAT-like_dom_sf"/>
</dbReference>
<proteinExistence type="inferred from homology"/>
<keyword evidence="2" id="KW-0808">Transferase</keyword>
<comment type="caution">
    <text evidence="4">The sequence shown here is derived from an EMBL/GenBank/DDBJ whole genome shotgun (WGS) entry which is preliminary data.</text>
</comment>
<evidence type="ECO:0000256" key="1">
    <source>
        <dbReference type="ARBA" id="ARBA00009861"/>
    </source>
</evidence>
<dbReference type="EMBL" id="JAVIJP010000028">
    <property type="protein sequence ID" value="KAL3635055.1"/>
    <property type="molecule type" value="Genomic_DNA"/>
</dbReference>
<evidence type="ECO:0000256" key="2">
    <source>
        <dbReference type="ARBA" id="ARBA00022679"/>
    </source>
</evidence>
<dbReference type="Pfam" id="PF02458">
    <property type="entry name" value="Transferase"/>
    <property type="match status" value="1"/>
</dbReference>
<protein>
    <submittedName>
        <fullName evidence="4">Uncharacterized protein</fullName>
    </submittedName>
</protein>
<dbReference type="AlphaFoldDB" id="A0ABD3CYH6"/>
<dbReference type="PANTHER" id="PTHR31623">
    <property type="entry name" value="F21J9.9"/>
    <property type="match status" value="1"/>
</dbReference>
<accession>A0ABD3CYH6</accession>
<evidence type="ECO:0000256" key="3">
    <source>
        <dbReference type="ARBA" id="ARBA00023315"/>
    </source>
</evidence>
<evidence type="ECO:0000313" key="5">
    <source>
        <dbReference type="Proteomes" id="UP001632038"/>
    </source>
</evidence>
<name>A0ABD3CYH6_9LAMI</name>
<comment type="similarity">
    <text evidence="1">Belongs to the plant acyltransferase family.</text>
</comment>
<gene>
    <name evidence="4" type="ORF">CASFOL_022109</name>
</gene>
<dbReference type="PANTHER" id="PTHR31623:SF70">
    <property type="entry name" value="TRANSFERASE, CHLORAMPHENICOL ACETYLTRANSFERASE-LIKE DOMAIN PROTEIN"/>
    <property type="match status" value="1"/>
</dbReference>